<feature type="compositionally biased region" description="Low complexity" evidence="1">
    <location>
        <begin position="324"/>
        <end position="334"/>
    </location>
</feature>
<gene>
    <name evidence="3" type="ORF">IQ17_01481</name>
</gene>
<feature type="transmembrane region" description="Helical" evidence="2">
    <location>
        <begin position="18"/>
        <end position="37"/>
    </location>
</feature>
<dbReference type="OrthoDB" id="8264807at2"/>
<evidence type="ECO:0000313" key="4">
    <source>
        <dbReference type="Proteomes" id="UP000317176"/>
    </source>
</evidence>
<feature type="transmembrane region" description="Helical" evidence="2">
    <location>
        <begin position="49"/>
        <end position="69"/>
    </location>
</feature>
<evidence type="ECO:0000256" key="1">
    <source>
        <dbReference type="SAM" id="MobiDB-lite"/>
    </source>
</evidence>
<evidence type="ECO:0000313" key="3">
    <source>
        <dbReference type="EMBL" id="TWI08660.1"/>
    </source>
</evidence>
<dbReference type="AlphaFoldDB" id="A0A562LM13"/>
<evidence type="ECO:0000256" key="2">
    <source>
        <dbReference type="SAM" id="Phobius"/>
    </source>
</evidence>
<keyword evidence="4" id="KW-1185">Reference proteome</keyword>
<dbReference type="Proteomes" id="UP000317176">
    <property type="component" value="Unassembled WGS sequence"/>
</dbReference>
<accession>A0A562LM13</accession>
<organism evidence="3 4">
    <name type="scientific">Bradyrhizobium daqingense</name>
    <dbReference type="NCBI Taxonomy" id="993502"/>
    <lineage>
        <taxon>Bacteria</taxon>
        <taxon>Pseudomonadati</taxon>
        <taxon>Pseudomonadota</taxon>
        <taxon>Alphaproteobacteria</taxon>
        <taxon>Hyphomicrobiales</taxon>
        <taxon>Nitrobacteraceae</taxon>
        <taxon>Bradyrhizobium</taxon>
    </lineage>
</organism>
<comment type="caution">
    <text evidence="3">The sequence shown here is derived from an EMBL/GenBank/DDBJ whole genome shotgun (WGS) entry which is preliminary data.</text>
</comment>
<dbReference type="RefSeq" id="WP_145629920.1">
    <property type="nucleotide sequence ID" value="NZ_CP088014.1"/>
</dbReference>
<protein>
    <submittedName>
        <fullName evidence="3">Uncharacterized protein</fullName>
    </submittedName>
</protein>
<proteinExistence type="predicted"/>
<keyword evidence="2" id="KW-0812">Transmembrane</keyword>
<reference evidence="3 4" key="1">
    <citation type="journal article" date="2015" name="Stand. Genomic Sci.">
        <title>Genomic Encyclopedia of Bacterial and Archaeal Type Strains, Phase III: the genomes of soil and plant-associated and newly described type strains.</title>
        <authorList>
            <person name="Whitman W.B."/>
            <person name="Woyke T."/>
            <person name="Klenk H.P."/>
            <person name="Zhou Y."/>
            <person name="Lilburn T.G."/>
            <person name="Beck B.J."/>
            <person name="De Vos P."/>
            <person name="Vandamme P."/>
            <person name="Eisen J.A."/>
            <person name="Garrity G."/>
            <person name="Hugenholtz P."/>
            <person name="Kyrpides N.C."/>
        </authorList>
    </citation>
    <scope>NUCLEOTIDE SEQUENCE [LARGE SCALE GENOMIC DNA]</scope>
    <source>
        <strain evidence="3 4">CGMCC 1.10947</strain>
    </source>
</reference>
<feature type="compositionally biased region" description="Low complexity" evidence="1">
    <location>
        <begin position="260"/>
        <end position="299"/>
    </location>
</feature>
<name>A0A562LM13_9BRAD</name>
<feature type="region of interest" description="Disordered" evidence="1">
    <location>
        <begin position="231"/>
        <end position="334"/>
    </location>
</feature>
<feature type="compositionally biased region" description="Low complexity" evidence="1">
    <location>
        <begin position="306"/>
        <end position="316"/>
    </location>
</feature>
<sequence length="334" mass="33949">MNWAWATSLDQIWRSPAFLIWMTLAAAGFFGVILLVTMLRADRSLANGALAVVTLLALAMTVPTTMHLYGSEGQGGPAELRTHAAVTASLPALSCLDDLAGDTVAAGCERALFGAPDMAAAAVSHTAARIDRLTALGDVAAAEKSLTTDMKALRRSLERDRYGLVAHVLVARDGCTQFDCAAFRSLTDQQQVAANMESHLYDTLVARYAPTWNAPANALAMPATAALAGLPPSMPTGKPTNAEFPSASSTPPVSIMNPEPTATTRAAAPVANAAAAPAPRAPAATSAQAAAPAAPAAAKRPPPAPKAARAPAAAPVPLAPPPASTAAPAAADNE</sequence>
<dbReference type="EMBL" id="VLKL01000003">
    <property type="protein sequence ID" value="TWI08660.1"/>
    <property type="molecule type" value="Genomic_DNA"/>
</dbReference>
<keyword evidence="2" id="KW-0472">Membrane</keyword>
<keyword evidence="2" id="KW-1133">Transmembrane helix</keyword>